<reference evidence="1 2" key="1">
    <citation type="journal article" date="2015" name="Nature">
        <title>rRNA introns, odd ribosomes, and small enigmatic genomes across a large radiation of phyla.</title>
        <authorList>
            <person name="Brown C.T."/>
            <person name="Hug L.A."/>
            <person name="Thomas B.C."/>
            <person name="Sharon I."/>
            <person name="Castelle C.J."/>
            <person name="Singh A."/>
            <person name="Wilkins M.J."/>
            <person name="Williams K.H."/>
            <person name="Banfield J.F."/>
        </authorList>
    </citation>
    <scope>NUCLEOTIDE SEQUENCE [LARGE SCALE GENOMIC DNA]</scope>
</reference>
<protein>
    <submittedName>
        <fullName evidence="1">Uncharacterized protein</fullName>
    </submittedName>
</protein>
<dbReference type="Proteomes" id="UP000034956">
    <property type="component" value="Unassembled WGS sequence"/>
</dbReference>
<dbReference type="AlphaFoldDB" id="A0A0G1XAT3"/>
<dbReference type="EMBL" id="LCPF01000001">
    <property type="protein sequence ID" value="KKU91440.1"/>
    <property type="molecule type" value="Genomic_DNA"/>
</dbReference>
<gene>
    <name evidence="1" type="ORF">UY23_C0001G0046</name>
</gene>
<comment type="caution">
    <text evidence="1">The sequence shown here is derived from an EMBL/GenBank/DDBJ whole genome shotgun (WGS) entry which is preliminary data.</text>
</comment>
<proteinExistence type="predicted"/>
<sequence>MGKSPGEDYLDVLKARRKEKRPPNREQALAEEIWLFFGKEITFPAILKIIRAKGQQAVYEIWNEVKKAEFPNKPALFLSLVKKEKVFWLDAKKTAKTNGRNPVKHK</sequence>
<evidence type="ECO:0000313" key="1">
    <source>
        <dbReference type="EMBL" id="KKU91440.1"/>
    </source>
</evidence>
<evidence type="ECO:0000313" key="2">
    <source>
        <dbReference type="Proteomes" id="UP000034956"/>
    </source>
</evidence>
<accession>A0A0G1XAT3</accession>
<organism evidence="1 2">
    <name type="scientific">Candidatus Jorgensenbacteria bacterium GW2011_GWA1_48_11</name>
    <dbReference type="NCBI Taxonomy" id="1618660"/>
    <lineage>
        <taxon>Bacteria</taxon>
        <taxon>Candidatus Joergenseniibacteriota</taxon>
    </lineage>
</organism>
<name>A0A0G1XAT3_9BACT</name>